<reference evidence="3" key="1">
    <citation type="journal article" date="2017" name="Cell">
        <title>Insights into land plant evolution garnered from the Marchantia polymorpha genome.</title>
        <authorList>
            <person name="Bowman J.L."/>
            <person name="Kohchi T."/>
            <person name="Yamato K.T."/>
            <person name="Jenkins J."/>
            <person name="Shu S."/>
            <person name="Ishizaki K."/>
            <person name="Yamaoka S."/>
            <person name="Nishihama R."/>
            <person name="Nakamura Y."/>
            <person name="Berger F."/>
            <person name="Adam C."/>
            <person name="Aki S.S."/>
            <person name="Althoff F."/>
            <person name="Araki T."/>
            <person name="Arteaga-Vazquez M.A."/>
            <person name="Balasubrmanian S."/>
            <person name="Barry K."/>
            <person name="Bauer D."/>
            <person name="Boehm C.R."/>
            <person name="Briginshaw L."/>
            <person name="Caballero-Perez J."/>
            <person name="Catarino B."/>
            <person name="Chen F."/>
            <person name="Chiyoda S."/>
            <person name="Chovatia M."/>
            <person name="Davies K.M."/>
            <person name="Delmans M."/>
            <person name="Demura T."/>
            <person name="Dierschke T."/>
            <person name="Dolan L."/>
            <person name="Dorantes-Acosta A.E."/>
            <person name="Eklund D.M."/>
            <person name="Florent S.N."/>
            <person name="Flores-Sandoval E."/>
            <person name="Fujiyama A."/>
            <person name="Fukuzawa H."/>
            <person name="Galik B."/>
            <person name="Grimanelli D."/>
            <person name="Grimwood J."/>
            <person name="Grossniklaus U."/>
            <person name="Hamada T."/>
            <person name="Haseloff J."/>
            <person name="Hetherington A.J."/>
            <person name="Higo A."/>
            <person name="Hirakawa Y."/>
            <person name="Hundley H.N."/>
            <person name="Ikeda Y."/>
            <person name="Inoue K."/>
            <person name="Inoue S.I."/>
            <person name="Ishida S."/>
            <person name="Jia Q."/>
            <person name="Kakita M."/>
            <person name="Kanazawa T."/>
            <person name="Kawai Y."/>
            <person name="Kawashima T."/>
            <person name="Kennedy M."/>
            <person name="Kinose K."/>
            <person name="Kinoshita T."/>
            <person name="Kohara Y."/>
            <person name="Koide E."/>
            <person name="Komatsu K."/>
            <person name="Kopischke S."/>
            <person name="Kubo M."/>
            <person name="Kyozuka J."/>
            <person name="Lagercrantz U."/>
            <person name="Lin S.S."/>
            <person name="Lindquist E."/>
            <person name="Lipzen A.M."/>
            <person name="Lu C.W."/>
            <person name="De Luna E."/>
            <person name="Martienssen R.A."/>
            <person name="Minamino N."/>
            <person name="Mizutani M."/>
            <person name="Mizutani M."/>
            <person name="Mochizuki N."/>
            <person name="Monte I."/>
            <person name="Mosher R."/>
            <person name="Nagasaki H."/>
            <person name="Nakagami H."/>
            <person name="Naramoto S."/>
            <person name="Nishitani K."/>
            <person name="Ohtani M."/>
            <person name="Okamoto T."/>
            <person name="Okumura M."/>
            <person name="Phillips J."/>
            <person name="Pollak B."/>
            <person name="Reinders A."/>
            <person name="Rovekamp M."/>
            <person name="Sano R."/>
            <person name="Sawa S."/>
            <person name="Schmid M.W."/>
            <person name="Shirakawa M."/>
            <person name="Solano R."/>
            <person name="Spunde A."/>
            <person name="Suetsugu N."/>
            <person name="Sugano S."/>
            <person name="Sugiyama A."/>
            <person name="Sun R."/>
            <person name="Suzuki Y."/>
            <person name="Takenaka M."/>
            <person name="Takezawa D."/>
            <person name="Tomogane H."/>
            <person name="Tsuzuki M."/>
            <person name="Ueda T."/>
            <person name="Umeda M."/>
            <person name="Ward J.M."/>
            <person name="Watanabe Y."/>
            <person name="Yazaki K."/>
            <person name="Yokoyama R."/>
            <person name="Yoshitake Y."/>
            <person name="Yotsui I."/>
            <person name="Zachgo S."/>
            <person name="Schmutz J."/>
        </authorList>
    </citation>
    <scope>NUCLEOTIDE SEQUENCE [LARGE SCALE GENOMIC DNA]</scope>
    <source>
        <strain evidence="3">Tak-1</strain>
    </source>
</reference>
<proteinExistence type="predicted"/>
<feature type="region of interest" description="Disordered" evidence="1">
    <location>
        <begin position="159"/>
        <end position="181"/>
    </location>
</feature>
<dbReference type="AlphaFoldDB" id="A0A2R6X5B1"/>
<organism evidence="2 3">
    <name type="scientific">Marchantia polymorpha</name>
    <name type="common">Common liverwort</name>
    <name type="synonym">Marchantia aquatica</name>
    <dbReference type="NCBI Taxonomy" id="3197"/>
    <lineage>
        <taxon>Eukaryota</taxon>
        <taxon>Viridiplantae</taxon>
        <taxon>Streptophyta</taxon>
        <taxon>Embryophyta</taxon>
        <taxon>Marchantiophyta</taxon>
        <taxon>Marchantiopsida</taxon>
        <taxon>Marchantiidae</taxon>
        <taxon>Marchantiales</taxon>
        <taxon>Marchantiaceae</taxon>
        <taxon>Marchantia</taxon>
    </lineage>
</organism>
<name>A0A2R6X5B1_MARPO</name>
<evidence type="ECO:0000313" key="2">
    <source>
        <dbReference type="EMBL" id="PTQ41259.1"/>
    </source>
</evidence>
<protein>
    <submittedName>
        <fullName evidence="2">Uncharacterized protein</fullName>
    </submittedName>
</protein>
<sequence>METSATSPIFHVGKGPKSVNKPSWTERSISPPPVLPSFPRCPSLRVPPPVDPPSSSSSSSSSPRHPQPLPLSEALLSVSSDPNASYRPHQQMNERYHSSSTLLNPVVKVPAHLYPIVKSFASPGAGRGLAERKEASPEKSWLATSSAAPDFFLHARGDSERKGRGFLPGKGGKGKGRRAFC</sequence>
<keyword evidence="3" id="KW-1185">Reference proteome</keyword>
<feature type="compositionally biased region" description="Polar residues" evidence="1">
    <location>
        <begin position="77"/>
        <end position="91"/>
    </location>
</feature>
<evidence type="ECO:0000256" key="1">
    <source>
        <dbReference type="SAM" id="MobiDB-lite"/>
    </source>
</evidence>
<feature type="region of interest" description="Disordered" evidence="1">
    <location>
        <begin position="1"/>
        <end position="99"/>
    </location>
</feature>
<dbReference type="Proteomes" id="UP000244005">
    <property type="component" value="Unassembled WGS sequence"/>
</dbReference>
<feature type="compositionally biased region" description="Basic residues" evidence="1">
    <location>
        <begin position="172"/>
        <end position="181"/>
    </location>
</feature>
<feature type="compositionally biased region" description="Low complexity" evidence="1">
    <location>
        <begin position="53"/>
        <end position="64"/>
    </location>
</feature>
<gene>
    <name evidence="2" type="ORF">MARPO_0035s0051</name>
</gene>
<dbReference type="EMBL" id="KZ772707">
    <property type="protein sequence ID" value="PTQ41259.1"/>
    <property type="molecule type" value="Genomic_DNA"/>
</dbReference>
<accession>A0A2R6X5B1</accession>
<evidence type="ECO:0000313" key="3">
    <source>
        <dbReference type="Proteomes" id="UP000244005"/>
    </source>
</evidence>